<dbReference type="KEGG" id="acan:ACA1_283450"/>
<dbReference type="OrthoDB" id="2015280at2759"/>
<dbReference type="EMBL" id="KB007908">
    <property type="protein sequence ID" value="ELR21138.1"/>
    <property type="molecule type" value="Genomic_DNA"/>
</dbReference>
<keyword evidence="1" id="KW-0732">Signal</keyword>
<feature type="chain" id="PRO_5003990213" evidence="1">
    <location>
        <begin position="29"/>
        <end position="427"/>
    </location>
</feature>
<organism evidence="2 3">
    <name type="scientific">Acanthamoeba castellanii (strain ATCC 30010 / Neff)</name>
    <dbReference type="NCBI Taxonomy" id="1257118"/>
    <lineage>
        <taxon>Eukaryota</taxon>
        <taxon>Amoebozoa</taxon>
        <taxon>Discosea</taxon>
        <taxon>Longamoebia</taxon>
        <taxon>Centramoebida</taxon>
        <taxon>Acanthamoebidae</taxon>
        <taxon>Acanthamoeba</taxon>
    </lineage>
</organism>
<dbReference type="Pfam" id="PF03283">
    <property type="entry name" value="PAE"/>
    <property type="match status" value="1"/>
</dbReference>
<accession>L8H8T7</accession>
<dbReference type="GeneID" id="14922016"/>
<name>L8H8T7_ACACF</name>
<evidence type="ECO:0000313" key="3">
    <source>
        <dbReference type="Proteomes" id="UP000011083"/>
    </source>
</evidence>
<gene>
    <name evidence="2" type="ORF">ACA1_283450</name>
</gene>
<feature type="signal peptide" evidence="1">
    <location>
        <begin position="1"/>
        <end position="28"/>
    </location>
</feature>
<dbReference type="GO" id="GO:0016787">
    <property type="term" value="F:hydrolase activity"/>
    <property type="evidence" value="ECO:0007669"/>
    <property type="project" value="InterPro"/>
</dbReference>
<dbReference type="PANTHER" id="PTHR21562">
    <property type="entry name" value="NOTUM-RELATED"/>
    <property type="match status" value="1"/>
</dbReference>
<sequence length="427" mass="47880">MLLNRQAFVSGAVVFAFVLCCCFVAAEGNDFTLFKIEEATTRDAVCSDGSAAGYYFRPGSGSGQQVWHFHLMGGFWCWDAESCAERQKRAPYLISLAGYKEQWSGPVGIFAQNETTNPLFHNVNHVYVLYCSSDAWSGDASKTQSNIFHFRGKKIVKAVLEDVYKYRGLRESSDQRQILFSGCSAGGVGVVVNANFVQATLRDLLKNNATRVLSLADAGIMFDYPLYPEHLPLDHVFDTTIIPALEQFTKGFPLWNGQLDSSCTAAYPKQPEKCYFGQYAYSFIDTPMLVNQQQYDAWQLDWYIPLLCRSTIMTLTEATAIYRNIGYVPAQYNSSMETYANNYRLNTVEVLAVMTKKQHTIFSGMCFSHCSTDNNNWTNLRLSDDTDTSLAAVFGPWWEAQGTAAPQFYFDHCGSFNCSIGCPAPEF</sequence>
<dbReference type="RefSeq" id="XP_004344881.1">
    <property type="nucleotide sequence ID" value="XM_004344831.1"/>
</dbReference>
<dbReference type="Proteomes" id="UP000011083">
    <property type="component" value="Unassembled WGS sequence"/>
</dbReference>
<dbReference type="PANTHER" id="PTHR21562:SF83">
    <property type="entry name" value="PECTIN ACETYLESTERASE 4"/>
    <property type="match status" value="1"/>
</dbReference>
<dbReference type="ESTHER" id="acaca-l8h8t7">
    <property type="family name" value="Pectinacetylesterase-Notum"/>
</dbReference>
<dbReference type="AlphaFoldDB" id="L8H8T7"/>
<evidence type="ECO:0000256" key="1">
    <source>
        <dbReference type="SAM" id="SignalP"/>
    </source>
</evidence>
<keyword evidence="3" id="KW-1185">Reference proteome</keyword>
<reference evidence="2 3" key="1">
    <citation type="journal article" date="2013" name="Genome Biol.">
        <title>Genome of Acanthamoeba castellanii highlights extensive lateral gene transfer and early evolution of tyrosine kinase signaling.</title>
        <authorList>
            <person name="Clarke M."/>
            <person name="Lohan A.J."/>
            <person name="Liu B."/>
            <person name="Lagkouvardos I."/>
            <person name="Roy S."/>
            <person name="Zafar N."/>
            <person name="Bertelli C."/>
            <person name="Schilde C."/>
            <person name="Kianianmomeni A."/>
            <person name="Burglin T.R."/>
            <person name="Frech C."/>
            <person name="Turcotte B."/>
            <person name="Kopec K.O."/>
            <person name="Synnott J.M."/>
            <person name="Choo C."/>
            <person name="Paponov I."/>
            <person name="Finkler A."/>
            <person name="Soon Heng Tan C."/>
            <person name="Hutchins A.P."/>
            <person name="Weinmeier T."/>
            <person name="Rattei T."/>
            <person name="Chu J.S."/>
            <person name="Gimenez G."/>
            <person name="Irimia M."/>
            <person name="Rigden D.J."/>
            <person name="Fitzpatrick D.A."/>
            <person name="Lorenzo-Morales J."/>
            <person name="Bateman A."/>
            <person name="Chiu C.H."/>
            <person name="Tang P."/>
            <person name="Hegemann P."/>
            <person name="Fromm H."/>
            <person name="Raoult D."/>
            <person name="Greub G."/>
            <person name="Miranda-Saavedra D."/>
            <person name="Chen N."/>
            <person name="Nash P."/>
            <person name="Ginger M.L."/>
            <person name="Horn M."/>
            <person name="Schaap P."/>
            <person name="Caler L."/>
            <person name="Loftus B."/>
        </authorList>
    </citation>
    <scope>NUCLEOTIDE SEQUENCE [LARGE SCALE GENOMIC DNA]</scope>
    <source>
        <strain evidence="2 3">Neff</strain>
    </source>
</reference>
<dbReference type="OMA" id="YMSKWEV"/>
<protein>
    <submittedName>
        <fullName evidence="2">Pectinacetylesterase</fullName>
    </submittedName>
</protein>
<proteinExistence type="predicted"/>
<dbReference type="VEuPathDB" id="AmoebaDB:ACA1_283450"/>
<evidence type="ECO:0000313" key="2">
    <source>
        <dbReference type="EMBL" id="ELR21138.1"/>
    </source>
</evidence>
<dbReference type="InterPro" id="IPR004963">
    <property type="entry name" value="PAE/NOTUM"/>
</dbReference>